<comment type="caution">
    <text evidence="4">The sequence shown here is derived from an EMBL/GenBank/DDBJ whole genome shotgun (WGS) entry which is preliminary data.</text>
</comment>
<organism evidence="4 5">
    <name type="scientific">Aspergillus campestris (strain IBT 28561)</name>
    <dbReference type="NCBI Taxonomy" id="1392248"/>
    <lineage>
        <taxon>Eukaryota</taxon>
        <taxon>Fungi</taxon>
        <taxon>Dikarya</taxon>
        <taxon>Ascomycota</taxon>
        <taxon>Pezizomycotina</taxon>
        <taxon>Eurotiomycetes</taxon>
        <taxon>Eurotiomycetidae</taxon>
        <taxon>Eurotiales</taxon>
        <taxon>Aspergillaceae</taxon>
        <taxon>Aspergillus</taxon>
        <taxon>Aspergillus subgen. Circumdati</taxon>
    </lineage>
</organism>
<protein>
    <recommendedName>
        <fullName evidence="6">DUF1343-domain-containing protein</fullName>
    </recommendedName>
</protein>
<dbReference type="OrthoDB" id="2017677at2759"/>
<dbReference type="PANTHER" id="PTHR42915">
    <property type="entry name" value="HYPOTHETICAL 460 KDA PROTEIN IN FEUA-SIGW INTERGENIC REGION [PRECURSOR]"/>
    <property type="match status" value="1"/>
</dbReference>
<dbReference type="Gene3D" id="3.90.1150.140">
    <property type="match status" value="1"/>
</dbReference>
<feature type="domain" description="Peptidoglycan beta-N-acetylmuramidase NamZ C-terminal" evidence="3">
    <location>
        <begin position="263"/>
        <end position="427"/>
    </location>
</feature>
<evidence type="ECO:0008006" key="6">
    <source>
        <dbReference type="Google" id="ProtNLM"/>
    </source>
</evidence>
<evidence type="ECO:0000313" key="5">
    <source>
        <dbReference type="Proteomes" id="UP000234254"/>
    </source>
</evidence>
<dbReference type="AlphaFoldDB" id="A0A2I1CQW4"/>
<dbReference type="InterPro" id="IPR048503">
    <property type="entry name" value="NamZ_C"/>
</dbReference>
<dbReference type="InterPro" id="IPR048502">
    <property type="entry name" value="NamZ_N"/>
</dbReference>
<dbReference type="GeneID" id="36548099"/>
<feature type="signal peptide" evidence="1">
    <location>
        <begin position="1"/>
        <end position="21"/>
    </location>
</feature>
<feature type="chain" id="PRO_5014125338" description="DUF1343-domain-containing protein" evidence="1">
    <location>
        <begin position="22"/>
        <end position="427"/>
    </location>
</feature>
<accession>A0A2I1CQW4</accession>
<reference evidence="4" key="1">
    <citation type="submission" date="2016-12" db="EMBL/GenBank/DDBJ databases">
        <title>The genomes of Aspergillus section Nigri reveals drivers in fungal speciation.</title>
        <authorList>
            <consortium name="DOE Joint Genome Institute"/>
            <person name="Vesth T.C."/>
            <person name="Nybo J."/>
            <person name="Theobald S."/>
            <person name="Brandl J."/>
            <person name="Frisvad J.C."/>
            <person name="Nielsen K.F."/>
            <person name="Lyhne E.K."/>
            <person name="Kogle M.E."/>
            <person name="Kuo A."/>
            <person name="Riley R."/>
            <person name="Clum A."/>
            <person name="Nolan M."/>
            <person name="Lipzen A."/>
            <person name="Salamov A."/>
            <person name="Henrissat B."/>
            <person name="Wiebenga A."/>
            <person name="De vries R.P."/>
            <person name="Grigoriev I.V."/>
            <person name="Mortensen U.H."/>
            <person name="Andersen M.R."/>
            <person name="Baker S.E."/>
        </authorList>
    </citation>
    <scope>NUCLEOTIDE SEQUENCE</scope>
    <source>
        <strain evidence="4">IBT 28561</strain>
    </source>
</reference>
<evidence type="ECO:0000259" key="2">
    <source>
        <dbReference type="Pfam" id="PF07075"/>
    </source>
</evidence>
<dbReference type="Gene3D" id="3.40.50.12170">
    <property type="entry name" value="Uncharacterised protein PF07075, DUF1343"/>
    <property type="match status" value="1"/>
</dbReference>
<evidence type="ECO:0000259" key="3">
    <source>
        <dbReference type="Pfam" id="PF20732"/>
    </source>
</evidence>
<dbReference type="VEuPathDB" id="FungiDB:P168DRAFT_322482"/>
<feature type="domain" description="Peptidoglycan beta-N-acetylmuramidase NamZ N-terminal" evidence="2">
    <location>
        <begin position="45"/>
        <end position="251"/>
    </location>
</feature>
<keyword evidence="1" id="KW-0732">Signal</keyword>
<dbReference type="Pfam" id="PF07075">
    <property type="entry name" value="NamZ_N"/>
    <property type="match status" value="1"/>
</dbReference>
<dbReference type="InterPro" id="IPR008302">
    <property type="entry name" value="NamZ"/>
</dbReference>
<dbReference type="PANTHER" id="PTHR42915:SF1">
    <property type="entry name" value="PEPTIDOGLYCAN BETA-N-ACETYLMURAMIDASE NAMZ"/>
    <property type="match status" value="1"/>
</dbReference>
<evidence type="ECO:0000256" key="1">
    <source>
        <dbReference type="SAM" id="SignalP"/>
    </source>
</evidence>
<proteinExistence type="predicted"/>
<keyword evidence="5" id="KW-1185">Reference proteome</keyword>
<sequence>MKISGIKRLCLIAACVHAAVAEPVVRTGLDVLRGADYKQLQGRKVIILTNPTGITPEFDLGVDVMASSGKVNLAGVMGPEHGFRGTAPAGGSEGTFTDEKTGLTVYDAYNANTSTLVGYIRDSGADTVLYDIQDVGARFYTYTWAMYDTMVAAALSNVSYVVLDRPNPITGLNAFGPVLEEKYASYVGRRPIAQAHGMTSAELARMFVGEGWIKDAAQGANLRLDVVPMEGWKREMAWEDTGLPWVMPSPSTYANPSNGPAIPGTGMFEGTNLSEGRGTTRPFELLGATFGNETWAMHMRSLEVPNTNYRFACFSPTTSKFESETACGVQTYVSIPDQAGYEAFDPVYLGVALLSTAKQLYHIPKNGTAFEWLANTSNRRQFNIDILAGSPLIREGIDAGLTPDAIRASWKDDLAEFKARRAKWLLY</sequence>
<dbReference type="EMBL" id="MSFM01000016">
    <property type="protein sequence ID" value="PKY00020.1"/>
    <property type="molecule type" value="Genomic_DNA"/>
</dbReference>
<dbReference type="GO" id="GO:0033922">
    <property type="term" value="F:peptidoglycan beta-N-acetylmuramidase activity"/>
    <property type="evidence" value="ECO:0007669"/>
    <property type="project" value="InterPro"/>
</dbReference>
<dbReference type="Pfam" id="PF20732">
    <property type="entry name" value="NamZ_C"/>
    <property type="match status" value="1"/>
</dbReference>
<name>A0A2I1CQW4_ASPC2</name>
<dbReference type="RefSeq" id="XP_024688614.1">
    <property type="nucleotide sequence ID" value="XM_024840575.1"/>
</dbReference>
<dbReference type="PIRSF" id="PIRSF016719">
    <property type="entry name" value="UCP016719"/>
    <property type="match status" value="1"/>
</dbReference>
<gene>
    <name evidence="4" type="ORF">P168DRAFT_322482</name>
</gene>
<dbReference type="Proteomes" id="UP000234254">
    <property type="component" value="Unassembled WGS sequence"/>
</dbReference>
<evidence type="ECO:0000313" key="4">
    <source>
        <dbReference type="EMBL" id="PKY00020.1"/>
    </source>
</evidence>